<dbReference type="EMBL" id="LN879430">
    <property type="protein sequence ID" value="CUH92619.1"/>
    <property type="molecule type" value="Genomic_DNA"/>
</dbReference>
<evidence type="ECO:0000256" key="1">
    <source>
        <dbReference type="ARBA" id="ARBA00001933"/>
    </source>
</evidence>
<accession>A0A0K8J5I4</accession>
<protein>
    <recommendedName>
        <fullName evidence="6">Aminotransferase</fullName>
        <ecNumber evidence="6">2.6.1.-</ecNumber>
    </recommendedName>
</protein>
<dbReference type="AlphaFoldDB" id="A0A0K8J5I4"/>
<dbReference type="KEGG" id="hsd:SD1D_1073"/>
<dbReference type="RefSeq" id="WP_058257971.1">
    <property type="nucleotide sequence ID" value="NZ_LN879430.1"/>
</dbReference>
<keyword evidence="3 6" id="KW-0032">Aminotransferase</keyword>
<dbReference type="OrthoDB" id="9802328at2"/>
<dbReference type="GO" id="GO:0006520">
    <property type="term" value="P:amino acid metabolic process"/>
    <property type="evidence" value="ECO:0007669"/>
    <property type="project" value="InterPro"/>
</dbReference>
<comment type="cofactor">
    <cofactor evidence="1 6">
        <name>pyridoxal 5'-phosphate</name>
        <dbReference type="ChEBI" id="CHEBI:597326"/>
    </cofactor>
</comment>
<reference evidence="9" key="1">
    <citation type="submission" date="2015-09" db="EMBL/GenBank/DDBJ databases">
        <authorList>
            <person name="Wibberg D."/>
        </authorList>
    </citation>
    <scope>NUCLEOTIDE SEQUENCE [LARGE SCALE GENOMIC DNA]</scope>
    <source>
        <strain evidence="9">SD1D</strain>
    </source>
</reference>
<evidence type="ECO:0000256" key="6">
    <source>
        <dbReference type="RuleBase" id="RU000481"/>
    </source>
</evidence>
<dbReference type="InterPro" id="IPR015424">
    <property type="entry name" value="PyrdxlP-dep_Trfase"/>
</dbReference>
<dbReference type="PANTHER" id="PTHR46383">
    <property type="entry name" value="ASPARTATE AMINOTRANSFERASE"/>
    <property type="match status" value="1"/>
</dbReference>
<keyword evidence="9" id="KW-1185">Reference proteome</keyword>
<evidence type="ECO:0000259" key="7">
    <source>
        <dbReference type="Pfam" id="PF00155"/>
    </source>
</evidence>
<keyword evidence="4 6" id="KW-0808">Transferase</keyword>
<dbReference type="PANTHER" id="PTHR46383:SF1">
    <property type="entry name" value="ASPARTATE AMINOTRANSFERASE"/>
    <property type="match status" value="1"/>
</dbReference>
<evidence type="ECO:0000256" key="3">
    <source>
        <dbReference type="ARBA" id="ARBA00022576"/>
    </source>
</evidence>
<organism evidence="8 9">
    <name type="scientific">Herbinix luporum</name>
    <dbReference type="NCBI Taxonomy" id="1679721"/>
    <lineage>
        <taxon>Bacteria</taxon>
        <taxon>Bacillati</taxon>
        <taxon>Bacillota</taxon>
        <taxon>Clostridia</taxon>
        <taxon>Lachnospirales</taxon>
        <taxon>Lachnospiraceae</taxon>
        <taxon>Herbinix</taxon>
    </lineage>
</organism>
<dbReference type="SUPFAM" id="SSF53383">
    <property type="entry name" value="PLP-dependent transferases"/>
    <property type="match status" value="1"/>
</dbReference>
<evidence type="ECO:0000256" key="4">
    <source>
        <dbReference type="ARBA" id="ARBA00022679"/>
    </source>
</evidence>
<dbReference type="InterPro" id="IPR015421">
    <property type="entry name" value="PyrdxlP-dep_Trfase_major"/>
</dbReference>
<dbReference type="InterPro" id="IPR004838">
    <property type="entry name" value="NHTrfase_class1_PyrdxlP-BS"/>
</dbReference>
<comment type="similarity">
    <text evidence="2 6">Belongs to the class-I pyridoxal-phosphate-dependent aminotransferase family.</text>
</comment>
<dbReference type="CDD" id="cd00609">
    <property type="entry name" value="AAT_like"/>
    <property type="match status" value="1"/>
</dbReference>
<evidence type="ECO:0000313" key="9">
    <source>
        <dbReference type="Proteomes" id="UP000196053"/>
    </source>
</evidence>
<dbReference type="InterPro" id="IPR004839">
    <property type="entry name" value="Aminotransferase_I/II_large"/>
</dbReference>
<feature type="domain" description="Aminotransferase class I/classII large" evidence="7">
    <location>
        <begin position="33"/>
        <end position="391"/>
    </location>
</feature>
<dbReference type="Pfam" id="PF00155">
    <property type="entry name" value="Aminotran_1_2"/>
    <property type="match status" value="1"/>
</dbReference>
<dbReference type="Proteomes" id="UP000196053">
    <property type="component" value="Chromosome I"/>
</dbReference>
<gene>
    <name evidence="8" type="ORF">SD1D_1073</name>
</gene>
<name>A0A0K8J5I4_9FIRM</name>
<dbReference type="GO" id="GO:0030170">
    <property type="term" value="F:pyridoxal phosphate binding"/>
    <property type="evidence" value="ECO:0007669"/>
    <property type="project" value="InterPro"/>
</dbReference>
<dbReference type="Gene3D" id="3.40.640.10">
    <property type="entry name" value="Type I PLP-dependent aspartate aminotransferase-like (Major domain)"/>
    <property type="match status" value="1"/>
</dbReference>
<dbReference type="InterPro" id="IPR015422">
    <property type="entry name" value="PyrdxlP-dep_Trfase_small"/>
</dbReference>
<evidence type="ECO:0000313" key="8">
    <source>
        <dbReference type="EMBL" id="CUH92619.1"/>
    </source>
</evidence>
<keyword evidence="5" id="KW-0663">Pyridoxal phosphate</keyword>
<evidence type="ECO:0000256" key="2">
    <source>
        <dbReference type="ARBA" id="ARBA00007441"/>
    </source>
</evidence>
<dbReference type="PROSITE" id="PS00105">
    <property type="entry name" value="AA_TRANSFER_CLASS_1"/>
    <property type="match status" value="1"/>
</dbReference>
<dbReference type="FunFam" id="3.40.640.10:FF:000033">
    <property type="entry name" value="Aspartate aminotransferase"/>
    <property type="match status" value="1"/>
</dbReference>
<dbReference type="InterPro" id="IPR050596">
    <property type="entry name" value="AspAT/PAT-like"/>
</dbReference>
<proteinExistence type="inferred from homology"/>
<dbReference type="PRINTS" id="PR00753">
    <property type="entry name" value="ACCSYNTHASE"/>
</dbReference>
<dbReference type="EC" id="2.6.1.-" evidence="6"/>
<dbReference type="GO" id="GO:0008483">
    <property type="term" value="F:transaminase activity"/>
    <property type="evidence" value="ECO:0007669"/>
    <property type="project" value="UniProtKB-KW"/>
</dbReference>
<evidence type="ECO:0000256" key="5">
    <source>
        <dbReference type="ARBA" id="ARBA00022898"/>
    </source>
</evidence>
<dbReference type="Gene3D" id="3.90.1150.10">
    <property type="entry name" value="Aspartate Aminotransferase, domain 1"/>
    <property type="match status" value="1"/>
</dbReference>
<sequence>MALTLSKKAMAVKPSSTLAITAKAKEMKANGIDVVGFGAGEPDFNTPENICNAAINALNEGYTKYTPAAGSLELRKAICDKFKKFNNLNYEADQIVVSNGGKHSLTNIFTAILNPGDEVIIPTPYWLSYPEIVKLADGVPVFVRADKSQNYKITAKQLEEACTDKTKALILNSPNNPSGMVYTKEELEAIAEVAVKKDFYVVSDEMYEHLVYGDEKHISIGSLNHEIYKRTITCSGVSKGYSMTGWRIGYTGSSKEIAKLMSSVQSHQTSNPNSIAQKAAYEALVGPQDSVYAMKSEFEKRRNYMTERIAAMKHISAVSPQGAFYMFVDISLALSKTYKGQKIENVNNFSKILLEDYKVAVIACDDFGFDDHIRLSYAISLEQIKKGLDRIEEFLENLQ</sequence>